<accession>A0A6C0E451</accession>
<dbReference type="AlphaFoldDB" id="A0A6C0E451"/>
<protein>
    <recommendedName>
        <fullName evidence="2">S1 motif domain-containing protein</fullName>
    </recommendedName>
</protein>
<sequence>MERQKKIRQPKIKRKDVALHPIYSRGLISRAIVLPMTAINSRLKETIEIAVSNQFEGKCIIEGYIKKGSSRVISYSSGLIQRGNIISFEVVFECEICFPVENMIFNCIAKNITKAGIRAESSVENPTPIVVFVAKDHHYNDEYFADVKEGDVIQVRVIGQRFELNDKYISIIGELIKQK</sequence>
<name>A0A6C0E451_9ZZZZ</name>
<organism evidence="1">
    <name type="scientific">viral metagenome</name>
    <dbReference type="NCBI Taxonomy" id="1070528"/>
    <lineage>
        <taxon>unclassified sequences</taxon>
        <taxon>metagenomes</taxon>
        <taxon>organismal metagenomes</taxon>
    </lineage>
</organism>
<dbReference type="EMBL" id="MN739735">
    <property type="protein sequence ID" value="QHT23906.1"/>
    <property type="molecule type" value="Genomic_DNA"/>
</dbReference>
<proteinExistence type="predicted"/>
<evidence type="ECO:0000313" key="1">
    <source>
        <dbReference type="EMBL" id="QHT23906.1"/>
    </source>
</evidence>
<evidence type="ECO:0008006" key="2">
    <source>
        <dbReference type="Google" id="ProtNLM"/>
    </source>
</evidence>
<reference evidence="1" key="1">
    <citation type="journal article" date="2020" name="Nature">
        <title>Giant virus diversity and host interactions through global metagenomics.</title>
        <authorList>
            <person name="Schulz F."/>
            <person name="Roux S."/>
            <person name="Paez-Espino D."/>
            <person name="Jungbluth S."/>
            <person name="Walsh D.A."/>
            <person name="Denef V.J."/>
            <person name="McMahon K.D."/>
            <person name="Konstantinidis K.T."/>
            <person name="Eloe-Fadrosh E.A."/>
            <person name="Kyrpides N.C."/>
            <person name="Woyke T."/>
        </authorList>
    </citation>
    <scope>NUCLEOTIDE SEQUENCE</scope>
    <source>
        <strain evidence="1">GVMAG-M-3300023179-132</strain>
    </source>
</reference>